<gene>
    <name evidence="3" type="ORF">GV827_12070</name>
</gene>
<protein>
    <submittedName>
        <fullName evidence="3">PepSY domain-containing protein</fullName>
    </submittedName>
</protein>
<feature type="signal peptide" evidence="1">
    <location>
        <begin position="1"/>
        <end position="18"/>
    </location>
</feature>
<dbReference type="InterPro" id="IPR025711">
    <property type="entry name" value="PepSY"/>
</dbReference>
<feature type="chain" id="PRO_5026805551" evidence="1">
    <location>
        <begin position="19"/>
        <end position="84"/>
    </location>
</feature>
<accession>A0A6P0CD78</accession>
<name>A0A6P0CD78_9RHOB</name>
<dbReference type="EMBL" id="JAABNT010000006">
    <property type="protein sequence ID" value="NEK23138.1"/>
    <property type="molecule type" value="Genomic_DNA"/>
</dbReference>
<proteinExistence type="predicted"/>
<evidence type="ECO:0000256" key="1">
    <source>
        <dbReference type="SAM" id="SignalP"/>
    </source>
</evidence>
<keyword evidence="1" id="KW-0732">Signal</keyword>
<dbReference type="Proteomes" id="UP000468591">
    <property type="component" value="Unassembled WGS sequence"/>
</dbReference>
<evidence type="ECO:0000313" key="4">
    <source>
        <dbReference type="Proteomes" id="UP000468591"/>
    </source>
</evidence>
<reference evidence="3 4" key="1">
    <citation type="submission" date="2020-01" db="EMBL/GenBank/DDBJ databases">
        <title>Sulfitobacter sediminilitoris sp. nov., isolated from a tidal flat.</title>
        <authorList>
            <person name="Park S."/>
            <person name="Yoon J.-H."/>
        </authorList>
    </citation>
    <scope>NUCLEOTIDE SEQUENCE [LARGE SCALE GENOMIC DNA]</scope>
    <source>
        <strain evidence="3 4">JBTF-M27</strain>
    </source>
</reference>
<comment type="caution">
    <text evidence="3">The sequence shown here is derived from an EMBL/GenBank/DDBJ whole genome shotgun (WGS) entry which is preliminary data.</text>
</comment>
<feature type="domain" description="PepSY" evidence="2">
    <location>
        <begin position="5"/>
        <end position="79"/>
    </location>
</feature>
<sequence>MRKLALITLLALATPAFAEDLNMDTMLGTTMEEVQSKLTEMGYEVRKAEMEDGKIEVYFVKDGKMGEVYVSPATGKITKLDLKS</sequence>
<evidence type="ECO:0000313" key="3">
    <source>
        <dbReference type="EMBL" id="NEK23138.1"/>
    </source>
</evidence>
<organism evidence="3 4">
    <name type="scientific">Sulfitobacter sediminilitoris</name>
    <dbReference type="NCBI Taxonomy" id="2698830"/>
    <lineage>
        <taxon>Bacteria</taxon>
        <taxon>Pseudomonadati</taxon>
        <taxon>Pseudomonadota</taxon>
        <taxon>Alphaproteobacteria</taxon>
        <taxon>Rhodobacterales</taxon>
        <taxon>Roseobacteraceae</taxon>
        <taxon>Sulfitobacter</taxon>
    </lineage>
</organism>
<dbReference type="Pfam" id="PF13670">
    <property type="entry name" value="PepSY_2"/>
    <property type="match status" value="1"/>
</dbReference>
<dbReference type="AlphaFoldDB" id="A0A6P0CD78"/>
<keyword evidence="4" id="KW-1185">Reference proteome</keyword>
<dbReference type="RefSeq" id="WP_164354053.1">
    <property type="nucleotide sequence ID" value="NZ_JAABNT010000006.1"/>
</dbReference>
<evidence type="ECO:0000259" key="2">
    <source>
        <dbReference type="Pfam" id="PF13670"/>
    </source>
</evidence>